<comment type="function">
    <text evidence="10">Acts on leucine, isoleucine and valine.</text>
</comment>
<dbReference type="NCBIfam" id="TIGR01122">
    <property type="entry name" value="ilvE_I"/>
    <property type="match status" value="1"/>
</dbReference>
<dbReference type="InterPro" id="IPR043132">
    <property type="entry name" value="BCAT-like_C"/>
</dbReference>
<evidence type="ECO:0000256" key="10">
    <source>
        <dbReference type="RuleBase" id="RU364094"/>
    </source>
</evidence>
<evidence type="ECO:0000256" key="8">
    <source>
        <dbReference type="ARBA" id="ARBA00048798"/>
    </source>
</evidence>
<evidence type="ECO:0000256" key="5">
    <source>
        <dbReference type="ARBA" id="ARBA00022576"/>
    </source>
</evidence>
<dbReference type="InterPro" id="IPR050571">
    <property type="entry name" value="Class-IV_PLP-Dep_Aminotrnsfr"/>
</dbReference>
<comment type="pathway">
    <text evidence="3 10">Amino-acid biosynthesis; L-leucine biosynthesis; L-leucine from 3-methyl-2-oxobutanoate: step 4/4.</text>
</comment>
<dbReference type="InterPro" id="IPR005785">
    <property type="entry name" value="B_amino_transI"/>
</dbReference>
<evidence type="ECO:0000313" key="12">
    <source>
        <dbReference type="Proteomes" id="UP000257323"/>
    </source>
</evidence>
<comment type="cofactor">
    <cofactor evidence="10">
        <name>pyridoxal 5'-phosphate</name>
        <dbReference type="ChEBI" id="CHEBI:597326"/>
    </cofactor>
</comment>
<dbReference type="SUPFAM" id="SSF56752">
    <property type="entry name" value="D-aminoacid aminotransferase-like PLP-dependent enzymes"/>
    <property type="match status" value="1"/>
</dbReference>
<proteinExistence type="inferred from homology"/>
<evidence type="ECO:0000256" key="6">
    <source>
        <dbReference type="ARBA" id="ARBA00022679"/>
    </source>
</evidence>
<dbReference type="PANTHER" id="PTHR42743:SF11">
    <property type="entry name" value="AMINODEOXYCHORISMATE LYASE"/>
    <property type="match status" value="1"/>
</dbReference>
<comment type="pathway">
    <text evidence="2 10">Amino-acid biosynthesis; L-valine biosynthesis; L-valine from pyruvate: step 4/4.</text>
</comment>
<dbReference type="GO" id="GO:0009099">
    <property type="term" value="P:L-valine biosynthetic process"/>
    <property type="evidence" value="ECO:0007669"/>
    <property type="project" value="UniProtKB-UniPathway"/>
</dbReference>
<keyword evidence="6 10" id="KW-0808">Transferase</keyword>
<keyword evidence="10" id="KW-0028">Amino-acid biosynthesis</keyword>
<evidence type="ECO:0000256" key="3">
    <source>
        <dbReference type="ARBA" id="ARBA00005072"/>
    </source>
</evidence>
<dbReference type="GO" id="GO:0009098">
    <property type="term" value="P:L-leucine biosynthetic process"/>
    <property type="evidence" value="ECO:0007669"/>
    <property type="project" value="UniProtKB-UniPathway"/>
</dbReference>
<gene>
    <name evidence="10" type="primary">ilvE</name>
    <name evidence="11" type="ORF">OP8BY_1917</name>
</gene>
<evidence type="ECO:0000256" key="2">
    <source>
        <dbReference type="ARBA" id="ARBA00004931"/>
    </source>
</evidence>
<comment type="catalytic activity">
    <reaction evidence="8 10">
        <text>L-isoleucine + 2-oxoglutarate = (S)-3-methyl-2-oxopentanoate + L-glutamate</text>
        <dbReference type="Rhea" id="RHEA:24801"/>
        <dbReference type="ChEBI" id="CHEBI:16810"/>
        <dbReference type="ChEBI" id="CHEBI:29985"/>
        <dbReference type="ChEBI" id="CHEBI:35146"/>
        <dbReference type="ChEBI" id="CHEBI:58045"/>
        <dbReference type="EC" id="2.6.1.42"/>
    </reaction>
</comment>
<name>A0A3E2BNH9_9BACT</name>
<dbReference type="InterPro" id="IPR043131">
    <property type="entry name" value="BCAT-like_N"/>
</dbReference>
<dbReference type="GO" id="GO:0009097">
    <property type="term" value="P:isoleucine biosynthetic process"/>
    <property type="evidence" value="ECO:0007669"/>
    <property type="project" value="UniProtKB-UniPathway"/>
</dbReference>
<evidence type="ECO:0000313" key="11">
    <source>
        <dbReference type="EMBL" id="RFT16313.1"/>
    </source>
</evidence>
<evidence type="ECO:0000256" key="1">
    <source>
        <dbReference type="ARBA" id="ARBA00004824"/>
    </source>
</evidence>
<evidence type="ECO:0000256" key="4">
    <source>
        <dbReference type="ARBA" id="ARBA00009320"/>
    </source>
</evidence>
<organism evidence="11 12">
    <name type="scientific">Candidatus Saccharicenans subterraneus</name>
    <dbReference type="NCBI Taxonomy" id="2508984"/>
    <lineage>
        <taxon>Bacteria</taxon>
        <taxon>Candidatus Aminicenantota</taxon>
        <taxon>Candidatus Aminicenantia</taxon>
        <taxon>Candidatus Aminicenantales</taxon>
        <taxon>Candidatus Saccharicenantaceae</taxon>
        <taxon>Candidatus Saccharicenans</taxon>
    </lineage>
</organism>
<dbReference type="InterPro" id="IPR001544">
    <property type="entry name" value="Aminotrans_IV"/>
</dbReference>
<dbReference type="UniPathway" id="UPA00048">
    <property type="reaction ID" value="UER00073"/>
</dbReference>
<dbReference type="PANTHER" id="PTHR42743">
    <property type="entry name" value="AMINO-ACID AMINOTRANSFERASE"/>
    <property type="match status" value="1"/>
</dbReference>
<evidence type="ECO:0000256" key="7">
    <source>
        <dbReference type="ARBA" id="ARBA00048212"/>
    </source>
</evidence>
<dbReference type="EC" id="2.6.1.42" evidence="10"/>
<dbReference type="Pfam" id="PF01063">
    <property type="entry name" value="Aminotran_4"/>
    <property type="match status" value="1"/>
</dbReference>
<keyword evidence="10" id="KW-0663">Pyridoxal phosphate</keyword>
<comment type="caution">
    <text evidence="11">The sequence shown here is derived from an EMBL/GenBank/DDBJ whole genome shotgun (WGS) entry which is preliminary data.</text>
</comment>
<dbReference type="Gene3D" id="3.30.470.10">
    <property type="match status" value="1"/>
</dbReference>
<keyword evidence="5 10" id="KW-0032">Aminotransferase</keyword>
<evidence type="ECO:0000256" key="9">
    <source>
        <dbReference type="ARBA" id="ARBA00049229"/>
    </source>
</evidence>
<reference evidence="11 12" key="1">
    <citation type="submission" date="2018-08" db="EMBL/GenBank/DDBJ databases">
        <title>Genome analysis of the thermophilic bacterium of the candidate phylum Aminicenantes from deep subsurface aquifer revealed its physiology and ecological role.</title>
        <authorList>
            <person name="Kadnikov V.V."/>
            <person name="Mardanov A.V."/>
            <person name="Beletsky A.V."/>
            <person name="Karnachuk O.V."/>
            <person name="Ravin N.V."/>
        </authorList>
    </citation>
    <scope>NUCLEOTIDE SEQUENCE [LARGE SCALE GENOMIC DNA]</scope>
    <source>
        <strain evidence="11">BY38</strain>
    </source>
</reference>
<accession>A0A3E2BNH9</accession>
<dbReference type="AlphaFoldDB" id="A0A3E2BNH9"/>
<comment type="pathway">
    <text evidence="1 10">Amino-acid biosynthesis; L-isoleucine biosynthesis; L-isoleucine from 2-oxobutanoate: step 4/4.</text>
</comment>
<keyword evidence="10" id="KW-0100">Branched-chain amino acid biosynthesis</keyword>
<dbReference type="GO" id="GO:0052655">
    <property type="term" value="F:L-valine-2-oxoglutarate transaminase activity"/>
    <property type="evidence" value="ECO:0007669"/>
    <property type="project" value="RHEA"/>
</dbReference>
<dbReference type="GO" id="GO:0052656">
    <property type="term" value="F:L-isoleucine-2-oxoglutarate transaminase activity"/>
    <property type="evidence" value="ECO:0007669"/>
    <property type="project" value="RHEA"/>
</dbReference>
<dbReference type="NCBIfam" id="NF005146">
    <property type="entry name" value="PRK06606.1"/>
    <property type="match status" value="1"/>
</dbReference>
<comment type="catalytic activity">
    <reaction evidence="7 10">
        <text>L-valine + 2-oxoglutarate = 3-methyl-2-oxobutanoate + L-glutamate</text>
        <dbReference type="Rhea" id="RHEA:24813"/>
        <dbReference type="ChEBI" id="CHEBI:11851"/>
        <dbReference type="ChEBI" id="CHEBI:16810"/>
        <dbReference type="ChEBI" id="CHEBI:29985"/>
        <dbReference type="ChEBI" id="CHEBI:57762"/>
        <dbReference type="EC" id="2.6.1.42"/>
    </reaction>
</comment>
<comment type="catalytic activity">
    <reaction evidence="9 10">
        <text>L-leucine + 2-oxoglutarate = 4-methyl-2-oxopentanoate + L-glutamate</text>
        <dbReference type="Rhea" id="RHEA:18321"/>
        <dbReference type="ChEBI" id="CHEBI:16810"/>
        <dbReference type="ChEBI" id="CHEBI:17865"/>
        <dbReference type="ChEBI" id="CHEBI:29985"/>
        <dbReference type="ChEBI" id="CHEBI:57427"/>
        <dbReference type="EC" id="2.6.1.42"/>
    </reaction>
</comment>
<dbReference type="EMBL" id="QUAH01000004">
    <property type="protein sequence ID" value="RFT16313.1"/>
    <property type="molecule type" value="Genomic_DNA"/>
</dbReference>
<protein>
    <recommendedName>
        <fullName evidence="10">Branched-chain-amino-acid aminotransferase</fullName>
        <shortName evidence="10">BCAT</shortName>
        <ecNumber evidence="10">2.6.1.42</ecNumber>
    </recommendedName>
</protein>
<sequence>MFPNTHFKNAKKYWYMGKLYDWSEGIFHPMMHALHYGTCTFEGIRAYPTSRGPAIFRLKEHIDRFFHSAQVIKMKVPYTKEEVIEACRLIVRENQLDSAYIRPLLFYSYGNLGLVPKFCPVEMLVGAWEWGAYLGEKARLGVNACIVPKRRIHISQLDLSAKLGGVYVQSMINGTEARERGYDEAIFLNLEGRVAEGPGENLFVIKDGVFHTNDRSESILEGITRTSLLEIASDLGYKTRVAPITKDDLFRADEAFFCGTAVEVTSVVKVADFSENPVDGPVYILGNGTPGPITTRIAEEYRKVVTGQNPKFEKWLTYVRD</sequence>
<dbReference type="Gene3D" id="3.20.10.10">
    <property type="entry name" value="D-amino Acid Aminotransferase, subunit A, domain 2"/>
    <property type="match status" value="1"/>
</dbReference>
<dbReference type="GO" id="GO:0052654">
    <property type="term" value="F:L-leucine-2-oxoglutarate transaminase activity"/>
    <property type="evidence" value="ECO:0007669"/>
    <property type="project" value="RHEA"/>
</dbReference>
<dbReference type="Proteomes" id="UP000257323">
    <property type="component" value="Unassembled WGS sequence"/>
</dbReference>
<dbReference type="UniPathway" id="UPA00047">
    <property type="reaction ID" value="UER00058"/>
</dbReference>
<dbReference type="UniPathway" id="UPA00049">
    <property type="reaction ID" value="UER00062"/>
</dbReference>
<comment type="similarity">
    <text evidence="4 10">Belongs to the class-IV pyridoxal-phosphate-dependent aminotransferase family.</text>
</comment>
<dbReference type="InterPro" id="IPR036038">
    <property type="entry name" value="Aminotransferase-like"/>
</dbReference>